<evidence type="ECO:0000313" key="2">
    <source>
        <dbReference type="EMBL" id="CAK0801141.1"/>
    </source>
</evidence>
<feature type="compositionally biased region" description="Basic and acidic residues" evidence="1">
    <location>
        <begin position="9"/>
        <end position="22"/>
    </location>
</feature>
<evidence type="ECO:0000256" key="1">
    <source>
        <dbReference type="SAM" id="MobiDB-lite"/>
    </source>
</evidence>
<keyword evidence="3" id="KW-1185">Reference proteome</keyword>
<evidence type="ECO:0008006" key="4">
    <source>
        <dbReference type="Google" id="ProtNLM"/>
    </source>
</evidence>
<protein>
    <recommendedName>
        <fullName evidence="4">Ribosomal RNA-processing protein 8</fullName>
    </recommendedName>
</protein>
<name>A0ABN9Q5V9_9DINO</name>
<gene>
    <name evidence="2" type="ORF">PCOR1329_LOCUS9101</name>
</gene>
<feature type="non-terminal residue" evidence="2">
    <location>
        <position position="170"/>
    </location>
</feature>
<accession>A0ABN9Q5V9</accession>
<organism evidence="2 3">
    <name type="scientific">Prorocentrum cordatum</name>
    <dbReference type="NCBI Taxonomy" id="2364126"/>
    <lineage>
        <taxon>Eukaryota</taxon>
        <taxon>Sar</taxon>
        <taxon>Alveolata</taxon>
        <taxon>Dinophyceae</taxon>
        <taxon>Prorocentrales</taxon>
        <taxon>Prorocentraceae</taxon>
        <taxon>Prorocentrum</taxon>
    </lineage>
</organism>
<sequence>MAPKLRTRSAVDDDRSAADKTPKARKGGGKGDGSGKKRPANMSTEKETNAKKAKGKKVKQEVEEPMAAVVKTEIAADVKPAKEPVADAGVNEGGLAALKKLKEPKSVKVAREQLAEKQQLYSCLSSTLKTHAPSLHEKYLAAMSDAERRLWLTRFIIDPNSGGCSGSTKT</sequence>
<comment type="caution">
    <text evidence="2">The sequence shown here is derived from an EMBL/GenBank/DDBJ whole genome shotgun (WGS) entry which is preliminary data.</text>
</comment>
<dbReference type="Proteomes" id="UP001189429">
    <property type="component" value="Unassembled WGS sequence"/>
</dbReference>
<feature type="region of interest" description="Disordered" evidence="1">
    <location>
        <begin position="1"/>
        <end position="63"/>
    </location>
</feature>
<dbReference type="EMBL" id="CAUYUJ010002517">
    <property type="protein sequence ID" value="CAK0801141.1"/>
    <property type="molecule type" value="Genomic_DNA"/>
</dbReference>
<reference evidence="2" key="1">
    <citation type="submission" date="2023-10" db="EMBL/GenBank/DDBJ databases">
        <authorList>
            <person name="Chen Y."/>
            <person name="Shah S."/>
            <person name="Dougan E. K."/>
            <person name="Thang M."/>
            <person name="Chan C."/>
        </authorList>
    </citation>
    <scope>NUCLEOTIDE SEQUENCE [LARGE SCALE GENOMIC DNA]</scope>
</reference>
<evidence type="ECO:0000313" key="3">
    <source>
        <dbReference type="Proteomes" id="UP001189429"/>
    </source>
</evidence>
<proteinExistence type="predicted"/>